<sequence length="545" mass="60081">MTNQTKKIAIIAGAIGALALIGGGIFYFANAESEKTAAKTTQAPVAKIEESTEDYNDDTNVELAEEADVTHTNTPAEKKQVQRQIQKILVAHNNVPNNANRNTRPTPTAPSGSEGTHDSTQTGNGTKPAPTAPAGQVKPGEQPQPTPQPAKPTEKPPAVKPVPLPAPLPDKSTQPTTKPTEKPAQPQPQPNKPPTQPQPNKPPTQPPAEKPTNPTEPGEVKEQGLQVTAWYPFWGGKAAQTAVAQQPIKKIDLFYYELKEDGTVGLMQYAKPVSQEVLTAARQKGVQINATITNAGGWSNFNEGANRLHEQISTPAARSKLTDTLVQFAITNKFDGLDINFEVIYGKDRDNFSLFMEELSAKLHKHNKKLSICAYVKFSEPGNWDGNLAQDWKRLGQAVDEFKVMAYNYSMASPGPGAPVNWLDQIIQFGKKQMPAKKLFIGLPSYSYEWNLNTGQRYTVTYATAQNLIKKYNVTQIKRDENGEPYFTYNNDKGEPFKTYFQDATSWKKKIEMIKTKHADIGGISNWYLGAEDPATWHVVKSELK</sequence>
<evidence type="ECO:0000313" key="4">
    <source>
        <dbReference type="EMBL" id="MFC7440686.1"/>
    </source>
</evidence>
<dbReference type="Gene3D" id="3.20.20.80">
    <property type="entry name" value="Glycosidases"/>
    <property type="match status" value="1"/>
</dbReference>
<keyword evidence="5" id="KW-1185">Reference proteome</keyword>
<feature type="domain" description="GH18" evidence="3">
    <location>
        <begin position="225"/>
        <end position="545"/>
    </location>
</feature>
<dbReference type="EMBL" id="JBHTBW010000015">
    <property type="protein sequence ID" value="MFC7440686.1"/>
    <property type="molecule type" value="Genomic_DNA"/>
</dbReference>
<keyword evidence="2" id="KW-0472">Membrane</keyword>
<dbReference type="GO" id="GO:0016787">
    <property type="term" value="F:hydrolase activity"/>
    <property type="evidence" value="ECO:0007669"/>
    <property type="project" value="UniProtKB-KW"/>
</dbReference>
<dbReference type="InterPro" id="IPR017853">
    <property type="entry name" value="GH"/>
</dbReference>
<feature type="compositionally biased region" description="Low complexity" evidence="1">
    <location>
        <begin position="93"/>
        <end position="110"/>
    </location>
</feature>
<dbReference type="InterPro" id="IPR001223">
    <property type="entry name" value="Glyco_hydro18_cat"/>
</dbReference>
<dbReference type="InterPro" id="IPR011583">
    <property type="entry name" value="Chitinase_II/V-like_cat"/>
</dbReference>
<comment type="caution">
    <text evidence="4">The sequence shown here is derived from an EMBL/GenBank/DDBJ whole genome shotgun (WGS) entry which is preliminary data.</text>
</comment>
<proteinExistence type="predicted"/>
<dbReference type="Proteomes" id="UP001596500">
    <property type="component" value="Unassembled WGS sequence"/>
</dbReference>
<dbReference type="PROSITE" id="PS51910">
    <property type="entry name" value="GH18_2"/>
    <property type="match status" value="1"/>
</dbReference>
<protein>
    <submittedName>
        <fullName evidence="4">Glycosyl hydrolase family 18 protein</fullName>
    </submittedName>
</protein>
<evidence type="ECO:0000256" key="2">
    <source>
        <dbReference type="SAM" id="Phobius"/>
    </source>
</evidence>
<dbReference type="PANTHER" id="PTHR46066">
    <property type="entry name" value="CHITINASE DOMAIN-CONTAINING PROTEIN 1 FAMILY MEMBER"/>
    <property type="match status" value="1"/>
</dbReference>
<feature type="transmembrane region" description="Helical" evidence="2">
    <location>
        <begin position="7"/>
        <end position="29"/>
    </location>
</feature>
<feature type="compositionally biased region" description="Polar residues" evidence="1">
    <location>
        <begin position="111"/>
        <end position="125"/>
    </location>
</feature>
<feature type="region of interest" description="Disordered" evidence="1">
    <location>
        <begin position="91"/>
        <end position="221"/>
    </location>
</feature>
<name>A0ABW2RI64_9BACL</name>
<feature type="compositionally biased region" description="Pro residues" evidence="1">
    <location>
        <begin position="158"/>
        <end position="168"/>
    </location>
</feature>
<organism evidence="4 5">
    <name type="scientific">Laceyella putida</name>
    <dbReference type="NCBI Taxonomy" id="110101"/>
    <lineage>
        <taxon>Bacteria</taxon>
        <taxon>Bacillati</taxon>
        <taxon>Bacillota</taxon>
        <taxon>Bacilli</taxon>
        <taxon>Bacillales</taxon>
        <taxon>Thermoactinomycetaceae</taxon>
        <taxon>Laceyella</taxon>
    </lineage>
</organism>
<dbReference type="RefSeq" id="WP_379863963.1">
    <property type="nucleotide sequence ID" value="NZ_JBHTBW010000015.1"/>
</dbReference>
<gene>
    <name evidence="4" type="ORF">ACFQNG_05935</name>
</gene>
<keyword evidence="4" id="KW-0378">Hydrolase</keyword>
<keyword evidence="2" id="KW-0812">Transmembrane</keyword>
<dbReference type="InterPro" id="IPR029070">
    <property type="entry name" value="Chitinase_insertion_sf"/>
</dbReference>
<dbReference type="PRINTS" id="PR01217">
    <property type="entry name" value="PRICHEXTENSN"/>
</dbReference>
<dbReference type="Pfam" id="PF00704">
    <property type="entry name" value="Glyco_hydro_18"/>
    <property type="match status" value="1"/>
</dbReference>
<feature type="region of interest" description="Disordered" evidence="1">
    <location>
        <begin position="36"/>
        <end position="58"/>
    </location>
</feature>
<dbReference type="SUPFAM" id="SSF51445">
    <property type="entry name" value="(Trans)glycosidases"/>
    <property type="match status" value="1"/>
</dbReference>
<dbReference type="SMART" id="SM00636">
    <property type="entry name" value="Glyco_18"/>
    <property type="match status" value="1"/>
</dbReference>
<reference evidence="5" key="1">
    <citation type="journal article" date="2019" name="Int. J. Syst. Evol. Microbiol.">
        <title>The Global Catalogue of Microorganisms (GCM) 10K type strain sequencing project: providing services to taxonomists for standard genome sequencing and annotation.</title>
        <authorList>
            <consortium name="The Broad Institute Genomics Platform"/>
            <consortium name="The Broad Institute Genome Sequencing Center for Infectious Disease"/>
            <person name="Wu L."/>
            <person name="Ma J."/>
        </authorList>
    </citation>
    <scope>NUCLEOTIDE SEQUENCE [LARGE SCALE GENOMIC DNA]</scope>
    <source>
        <strain evidence="5">CGMCC 1.12942</strain>
    </source>
</reference>
<dbReference type="Gene3D" id="3.10.50.10">
    <property type="match status" value="1"/>
</dbReference>
<evidence type="ECO:0000259" key="3">
    <source>
        <dbReference type="PROSITE" id="PS51910"/>
    </source>
</evidence>
<evidence type="ECO:0000313" key="5">
    <source>
        <dbReference type="Proteomes" id="UP001596500"/>
    </source>
</evidence>
<dbReference type="PANTHER" id="PTHR46066:SF2">
    <property type="entry name" value="CHITINASE DOMAIN-CONTAINING PROTEIN 1"/>
    <property type="match status" value="1"/>
</dbReference>
<evidence type="ECO:0000256" key="1">
    <source>
        <dbReference type="SAM" id="MobiDB-lite"/>
    </source>
</evidence>
<accession>A0ABW2RI64</accession>
<feature type="compositionally biased region" description="Pro residues" evidence="1">
    <location>
        <begin position="185"/>
        <end position="209"/>
    </location>
</feature>
<keyword evidence="2" id="KW-1133">Transmembrane helix</keyword>